<dbReference type="AlphaFoldDB" id="A0A5D4H308"/>
<comment type="caution">
    <text evidence="4">The sequence shown here is derived from an EMBL/GenBank/DDBJ whole genome shotgun (WGS) entry which is preliminary data.</text>
</comment>
<dbReference type="InterPro" id="IPR006059">
    <property type="entry name" value="SBP"/>
</dbReference>
<dbReference type="PANTHER" id="PTHR30222">
    <property type="entry name" value="SPERMIDINE/PUTRESCINE-BINDING PERIPLASMIC PROTEIN"/>
    <property type="match status" value="1"/>
</dbReference>
<reference evidence="4 5" key="1">
    <citation type="submission" date="2019-08" db="EMBL/GenBank/DDBJ databases">
        <authorList>
            <person name="Seo Y.L."/>
        </authorList>
    </citation>
    <scope>NUCLEOTIDE SEQUENCE [LARGE SCALE GENOMIC DNA]</scope>
    <source>
        <strain evidence="4 5">MaA-C15</strain>
    </source>
</reference>
<dbReference type="Pfam" id="PF13416">
    <property type="entry name" value="SBP_bac_8"/>
    <property type="match status" value="1"/>
</dbReference>
<evidence type="ECO:0000313" key="4">
    <source>
        <dbReference type="EMBL" id="TYR34904.1"/>
    </source>
</evidence>
<dbReference type="Gene3D" id="3.40.190.10">
    <property type="entry name" value="Periplasmic binding protein-like II"/>
    <property type="match status" value="2"/>
</dbReference>
<evidence type="ECO:0000313" key="5">
    <source>
        <dbReference type="Proteomes" id="UP000323258"/>
    </source>
</evidence>
<dbReference type="EMBL" id="VSZS01000054">
    <property type="protein sequence ID" value="TYR34904.1"/>
    <property type="molecule type" value="Genomic_DNA"/>
</dbReference>
<dbReference type="Proteomes" id="UP000323258">
    <property type="component" value="Unassembled WGS sequence"/>
</dbReference>
<reference evidence="4 5" key="2">
    <citation type="submission" date="2019-09" db="EMBL/GenBank/DDBJ databases">
        <title>Mesorhizobium sp. MaA-C15 isolated from Microcystis aeruginosa.</title>
        <authorList>
            <person name="Jeong S.E."/>
            <person name="Jin H.M."/>
            <person name="Jeon C.O."/>
        </authorList>
    </citation>
    <scope>NUCLEOTIDE SEQUENCE [LARGE SCALE GENOMIC DNA]</scope>
    <source>
        <strain evidence="4 5">MaA-C15</strain>
    </source>
</reference>
<accession>A0A5D4H308</accession>
<proteinExistence type="predicted"/>
<keyword evidence="1 3" id="KW-0732">Signal</keyword>
<dbReference type="SUPFAM" id="SSF53850">
    <property type="entry name" value="Periplasmic binding protein-like II"/>
    <property type="match status" value="1"/>
</dbReference>
<dbReference type="PANTHER" id="PTHR30222:SF17">
    <property type="entry name" value="SPERMIDINE_PUTRESCINE-BINDING PERIPLASMIC PROTEIN"/>
    <property type="match status" value="1"/>
</dbReference>
<keyword evidence="2" id="KW-0574">Periplasm</keyword>
<keyword evidence="5" id="KW-1185">Reference proteome</keyword>
<evidence type="ECO:0000256" key="2">
    <source>
        <dbReference type="ARBA" id="ARBA00022764"/>
    </source>
</evidence>
<evidence type="ECO:0000256" key="1">
    <source>
        <dbReference type="ARBA" id="ARBA00022729"/>
    </source>
</evidence>
<dbReference type="OrthoDB" id="6776301at2"/>
<evidence type="ECO:0000256" key="3">
    <source>
        <dbReference type="SAM" id="SignalP"/>
    </source>
</evidence>
<feature type="chain" id="PRO_5022890196" evidence="3">
    <location>
        <begin position="31"/>
        <end position="362"/>
    </location>
</feature>
<name>A0A5D4H308_9HYPH</name>
<feature type="signal peptide" evidence="3">
    <location>
        <begin position="1"/>
        <end position="30"/>
    </location>
</feature>
<protein>
    <submittedName>
        <fullName evidence="4">Extracellular solute-binding protein</fullName>
    </submittedName>
</protein>
<organism evidence="4 5">
    <name type="scientific">Neoaquamicrobium microcysteis</name>
    <dbReference type="NCBI Taxonomy" id="2682781"/>
    <lineage>
        <taxon>Bacteria</taxon>
        <taxon>Pseudomonadati</taxon>
        <taxon>Pseudomonadota</taxon>
        <taxon>Alphaproteobacteria</taxon>
        <taxon>Hyphomicrobiales</taxon>
        <taxon>Phyllobacteriaceae</taxon>
        <taxon>Neoaquamicrobium</taxon>
    </lineage>
</organism>
<sequence>MKMLNESRRLKITLALAAALAAGTAGLALAADGELTVFDWAGYEDPGFHPAYVEKNGDSPTFSFFGDEDEAFEKLRAGFRADLAHPCSQNTLKWRDAGLLQPLDTSRIEAWDDILPGLKAMPNLMTDAEGNAWFLPFDWGNTLVTYRTDKVEEAEIQSLKAFADPKFEGRVSLPDNVDDAYALAALATGHTDWTKMTDADWDAASAFLREVHKNVRIYWLDNTELSQAMAGGEVDLAWAWNETATTLAADDVPVAMKRDTDEGLSTWVCGYVHLKDAPGSTDKAYDFLNSILTPEVASYLVNDWGYGHSNAKGMAEIDPEVLDATGYGDLDAFVDKTLFSSPLPPETKAKLIAEFERIKAGY</sequence>
<gene>
    <name evidence="4" type="ORF">FY036_03535</name>
</gene>